<accession>A0AAD6R3W9</accession>
<sequence length="51" mass="5793">MQKNENLMEVLILEKEKNFKLKMVVENINAMSSDASIDSASSTVQILLQCY</sequence>
<dbReference type="AlphaFoldDB" id="A0AAD6R3W9"/>
<reference evidence="1 2" key="1">
    <citation type="journal article" date="2023" name="Mol. Ecol. Resour.">
        <title>Chromosome-level genome assembly of a triploid poplar Populus alba 'Berolinensis'.</title>
        <authorList>
            <person name="Chen S."/>
            <person name="Yu Y."/>
            <person name="Wang X."/>
            <person name="Wang S."/>
            <person name="Zhang T."/>
            <person name="Zhou Y."/>
            <person name="He R."/>
            <person name="Meng N."/>
            <person name="Wang Y."/>
            <person name="Liu W."/>
            <person name="Liu Z."/>
            <person name="Liu J."/>
            <person name="Guo Q."/>
            <person name="Huang H."/>
            <person name="Sederoff R.R."/>
            <person name="Wang G."/>
            <person name="Qu G."/>
            <person name="Chen S."/>
        </authorList>
    </citation>
    <scope>NUCLEOTIDE SEQUENCE [LARGE SCALE GENOMIC DNA]</scope>
    <source>
        <strain evidence="1">SC-2020</strain>
    </source>
</reference>
<protein>
    <submittedName>
        <fullName evidence="1">Uncharacterized protein</fullName>
    </submittedName>
</protein>
<keyword evidence="2" id="KW-1185">Reference proteome</keyword>
<organism evidence="1 2">
    <name type="scientific">Populus alba x Populus x berolinensis</name>
    <dbReference type="NCBI Taxonomy" id="444605"/>
    <lineage>
        <taxon>Eukaryota</taxon>
        <taxon>Viridiplantae</taxon>
        <taxon>Streptophyta</taxon>
        <taxon>Embryophyta</taxon>
        <taxon>Tracheophyta</taxon>
        <taxon>Spermatophyta</taxon>
        <taxon>Magnoliopsida</taxon>
        <taxon>eudicotyledons</taxon>
        <taxon>Gunneridae</taxon>
        <taxon>Pentapetalae</taxon>
        <taxon>rosids</taxon>
        <taxon>fabids</taxon>
        <taxon>Malpighiales</taxon>
        <taxon>Salicaceae</taxon>
        <taxon>Saliceae</taxon>
        <taxon>Populus</taxon>
    </lineage>
</organism>
<dbReference type="EMBL" id="JAQIZT010000004">
    <property type="protein sequence ID" value="KAJ7001736.1"/>
    <property type="molecule type" value="Genomic_DNA"/>
</dbReference>
<gene>
    <name evidence="1" type="ORF">NC653_011977</name>
</gene>
<evidence type="ECO:0000313" key="1">
    <source>
        <dbReference type="EMBL" id="KAJ7001736.1"/>
    </source>
</evidence>
<proteinExistence type="predicted"/>
<name>A0AAD6R3W9_9ROSI</name>
<comment type="caution">
    <text evidence="1">The sequence shown here is derived from an EMBL/GenBank/DDBJ whole genome shotgun (WGS) entry which is preliminary data.</text>
</comment>
<dbReference type="Proteomes" id="UP001164929">
    <property type="component" value="Chromosome 4"/>
</dbReference>
<evidence type="ECO:0000313" key="2">
    <source>
        <dbReference type="Proteomes" id="UP001164929"/>
    </source>
</evidence>